<name>A0AAV4N0G0_9ARAC</name>
<gene>
    <name evidence="1" type="ORF">CDAR_436811</name>
</gene>
<organism evidence="1 2">
    <name type="scientific">Caerostris darwini</name>
    <dbReference type="NCBI Taxonomy" id="1538125"/>
    <lineage>
        <taxon>Eukaryota</taxon>
        <taxon>Metazoa</taxon>
        <taxon>Ecdysozoa</taxon>
        <taxon>Arthropoda</taxon>
        <taxon>Chelicerata</taxon>
        <taxon>Arachnida</taxon>
        <taxon>Araneae</taxon>
        <taxon>Araneomorphae</taxon>
        <taxon>Entelegynae</taxon>
        <taxon>Araneoidea</taxon>
        <taxon>Araneidae</taxon>
        <taxon>Caerostris</taxon>
    </lineage>
</organism>
<dbReference type="Proteomes" id="UP001054837">
    <property type="component" value="Unassembled WGS sequence"/>
</dbReference>
<dbReference type="EMBL" id="BPLQ01000965">
    <property type="protein sequence ID" value="GIX76739.1"/>
    <property type="molecule type" value="Genomic_DNA"/>
</dbReference>
<evidence type="ECO:0000313" key="1">
    <source>
        <dbReference type="EMBL" id="GIX76739.1"/>
    </source>
</evidence>
<dbReference type="AlphaFoldDB" id="A0AAV4N0G0"/>
<comment type="caution">
    <text evidence="1">The sequence shown here is derived from an EMBL/GenBank/DDBJ whole genome shotgun (WGS) entry which is preliminary data.</text>
</comment>
<evidence type="ECO:0000313" key="2">
    <source>
        <dbReference type="Proteomes" id="UP001054837"/>
    </source>
</evidence>
<keyword evidence="2" id="KW-1185">Reference proteome</keyword>
<proteinExistence type="predicted"/>
<sequence>MFHRKSVVTLSSNIFCEKCVPTETELDIGKLKFFVNIFKSGFSRLVFPETLDEIIVLRPGFLLYKNGDLYPNYNLFYNIISTCNEFTVSEIKTELIADSSKSYLAQPPAQSLRDFQ</sequence>
<protein>
    <submittedName>
        <fullName evidence="1">Uncharacterized protein</fullName>
    </submittedName>
</protein>
<accession>A0AAV4N0G0</accession>
<reference evidence="1 2" key="1">
    <citation type="submission" date="2021-06" db="EMBL/GenBank/DDBJ databases">
        <title>Caerostris darwini draft genome.</title>
        <authorList>
            <person name="Kono N."/>
            <person name="Arakawa K."/>
        </authorList>
    </citation>
    <scope>NUCLEOTIDE SEQUENCE [LARGE SCALE GENOMIC DNA]</scope>
</reference>